<feature type="signal peptide" evidence="3">
    <location>
        <begin position="1"/>
        <end position="18"/>
    </location>
</feature>
<dbReference type="Gene3D" id="1.20.58.390">
    <property type="entry name" value="Neurotransmitter-gated ion-channel transmembrane domain"/>
    <property type="match status" value="1"/>
</dbReference>
<dbReference type="InterPro" id="IPR006202">
    <property type="entry name" value="Neur_chan_lig-bd"/>
</dbReference>
<keyword evidence="2" id="KW-0812">Transmembrane</keyword>
<dbReference type="Proteomes" id="UP001233999">
    <property type="component" value="Unassembled WGS sequence"/>
</dbReference>
<feature type="transmembrane region" description="Helical" evidence="2">
    <location>
        <begin position="446"/>
        <end position="465"/>
    </location>
</feature>
<comment type="caution">
    <text evidence="7">The sequence shown here is derived from an EMBL/GenBank/DDBJ whole genome shotgun (WGS) entry which is preliminary data.</text>
</comment>
<organism evidence="7 8">
    <name type="scientific">Diploptera punctata</name>
    <name type="common">Pacific beetle cockroach</name>
    <dbReference type="NCBI Taxonomy" id="6984"/>
    <lineage>
        <taxon>Eukaryota</taxon>
        <taxon>Metazoa</taxon>
        <taxon>Ecdysozoa</taxon>
        <taxon>Arthropoda</taxon>
        <taxon>Hexapoda</taxon>
        <taxon>Insecta</taxon>
        <taxon>Pterygota</taxon>
        <taxon>Neoptera</taxon>
        <taxon>Polyneoptera</taxon>
        <taxon>Dictyoptera</taxon>
        <taxon>Blattodea</taxon>
        <taxon>Blaberoidea</taxon>
        <taxon>Blaberidae</taxon>
        <taxon>Diplopterinae</taxon>
        <taxon>Diploptera</taxon>
    </lineage>
</organism>
<evidence type="ECO:0000256" key="3">
    <source>
        <dbReference type="SAM" id="SignalP"/>
    </source>
</evidence>
<gene>
    <name evidence="7" type="ORF">L9F63_009891</name>
</gene>
<dbReference type="EMBL" id="JASPKZ010000467">
    <property type="protein sequence ID" value="KAJ9599851.1"/>
    <property type="molecule type" value="Genomic_DNA"/>
</dbReference>
<name>A0AAD8AJL9_DIPPU</name>
<feature type="transmembrane region" description="Helical" evidence="2">
    <location>
        <begin position="477"/>
        <end position="498"/>
    </location>
</feature>
<dbReference type="SUPFAM" id="SSF63712">
    <property type="entry name" value="Nicotinic receptor ligand binding domain-like"/>
    <property type="match status" value="1"/>
</dbReference>
<evidence type="ECO:0000313" key="8">
    <source>
        <dbReference type="Proteomes" id="UP001233999"/>
    </source>
</evidence>
<dbReference type="Gene3D" id="2.70.170.10">
    <property type="entry name" value="Neurotransmitter-gated ion-channel ligand-binding domain"/>
    <property type="match status" value="1"/>
</dbReference>
<evidence type="ECO:0000259" key="4">
    <source>
        <dbReference type="Pfam" id="PF02931"/>
    </source>
</evidence>
<accession>A0AAD8AJL9</accession>
<protein>
    <submittedName>
        <fullName evidence="7">Uncharacterized protein</fullName>
    </submittedName>
</protein>
<dbReference type="InterPro" id="IPR036719">
    <property type="entry name" value="Neuro-gated_channel_TM_sf"/>
</dbReference>
<dbReference type="InterPro" id="IPR036734">
    <property type="entry name" value="Neur_chan_lig-bd_sf"/>
</dbReference>
<reference evidence="7" key="1">
    <citation type="journal article" date="2023" name="IScience">
        <title>Live-bearing cockroach genome reveals convergent evolutionary mechanisms linked to viviparity in insects and beyond.</title>
        <authorList>
            <person name="Fouks B."/>
            <person name="Harrison M.C."/>
            <person name="Mikhailova A.A."/>
            <person name="Marchal E."/>
            <person name="English S."/>
            <person name="Carruthers M."/>
            <person name="Jennings E.C."/>
            <person name="Chiamaka E.L."/>
            <person name="Frigard R.A."/>
            <person name="Pippel M."/>
            <person name="Attardo G.M."/>
            <person name="Benoit J.B."/>
            <person name="Bornberg-Bauer E."/>
            <person name="Tobe S.S."/>
        </authorList>
    </citation>
    <scope>NUCLEOTIDE SEQUENCE</scope>
    <source>
        <strain evidence="7">Stay&amp;Tobe</strain>
    </source>
</reference>
<dbReference type="SUPFAM" id="SSF90112">
    <property type="entry name" value="Neurotransmitter-gated ion-channel transmembrane pore"/>
    <property type="match status" value="1"/>
</dbReference>
<feature type="chain" id="PRO_5042035248" evidence="3">
    <location>
        <begin position="19"/>
        <end position="587"/>
    </location>
</feature>
<feature type="domain" description="Neurotransmitter-gated ion-channel ligand-binding" evidence="4">
    <location>
        <begin position="199"/>
        <end position="346"/>
    </location>
</feature>
<proteinExistence type="predicted"/>
<evidence type="ECO:0000256" key="2">
    <source>
        <dbReference type="SAM" id="Phobius"/>
    </source>
</evidence>
<dbReference type="Pfam" id="PF02931">
    <property type="entry name" value="Neur_chan_LBD"/>
    <property type="match status" value="1"/>
</dbReference>
<keyword evidence="2" id="KW-1133">Transmembrane helix</keyword>
<feature type="domain" description="Neurotransmitter-gated ion-channel transmembrane" evidence="5">
    <location>
        <begin position="419"/>
        <end position="521"/>
    </location>
</feature>
<evidence type="ECO:0000259" key="6">
    <source>
        <dbReference type="Pfam" id="PF12248"/>
    </source>
</evidence>
<feature type="domain" description="Farnesoic acid O-methyl transferase" evidence="6">
    <location>
        <begin position="37"/>
        <end position="179"/>
    </location>
</feature>
<dbReference type="GO" id="GO:0005230">
    <property type="term" value="F:extracellular ligand-gated monoatomic ion channel activity"/>
    <property type="evidence" value="ECO:0007669"/>
    <property type="project" value="InterPro"/>
</dbReference>
<dbReference type="CDD" id="cd18989">
    <property type="entry name" value="LGIC_ECD_cation"/>
    <property type="match status" value="1"/>
</dbReference>
<evidence type="ECO:0000256" key="1">
    <source>
        <dbReference type="ARBA" id="ARBA00004141"/>
    </source>
</evidence>
<feature type="transmembrane region" description="Helical" evidence="2">
    <location>
        <begin position="414"/>
        <end position="434"/>
    </location>
</feature>
<dbReference type="InterPro" id="IPR022041">
    <property type="entry name" value="Methyltransf_FA"/>
</dbReference>
<dbReference type="PANTHER" id="PTHR36695:SF12">
    <property type="entry name" value="AGAP008648-PA"/>
    <property type="match status" value="1"/>
</dbReference>
<reference evidence="7" key="2">
    <citation type="submission" date="2023-05" db="EMBL/GenBank/DDBJ databases">
        <authorList>
            <person name="Fouks B."/>
        </authorList>
    </citation>
    <scope>NUCLEOTIDE SEQUENCE</scope>
    <source>
        <strain evidence="7">Stay&amp;Tobe</strain>
        <tissue evidence="7">Testes</tissue>
    </source>
</reference>
<evidence type="ECO:0000313" key="7">
    <source>
        <dbReference type="EMBL" id="KAJ9599851.1"/>
    </source>
</evidence>
<dbReference type="AlphaFoldDB" id="A0AAD8AJL9"/>
<dbReference type="InterPro" id="IPR006029">
    <property type="entry name" value="Neurotrans-gated_channel_TM"/>
</dbReference>
<dbReference type="GO" id="GO:0016020">
    <property type="term" value="C:membrane"/>
    <property type="evidence" value="ECO:0007669"/>
    <property type="project" value="UniProtKB-SubCell"/>
</dbReference>
<dbReference type="Pfam" id="PF02932">
    <property type="entry name" value="Neur_chan_memb"/>
    <property type="match status" value="1"/>
</dbReference>
<sequence length="587" mass="67139">MILTTVILIISFFNIVYLESDVNTEVYQRDCKLIFTYGYGYNKFFHISEFGGQKGKNFTIRFLVRARSDAHLLLSTVPSPPENLPVYEIVLGAGKNTFSDIRRLRRSATRATAATKDLLSHIELRGFWVHFNNKGLIQIGKEGDDIPFLFWNDPSPLDIKYFSFCTWTGVVGKWLYDCPIANDTEKIEVVEEKPRTMTEKLRKDLLTNYDPYAPPLIDLDHRIAVFIALLYHHVTLDVKQSKIIIDGQLTMHWVDEKIQWKPEDYGGLKDIHVNEHEVWIPEIILYNAVGHGADILKHTGMMINSQGEVMWSPSTHLEAWCNLDVNQWPSDEHTCELQLGFWIQRDVLELLIFDNVTMIGTEKKAGTEWEIVKTEAEPLITSTPWIQDFDFDDFNIAADSLIVRITLKRQSHPYNTILVAPLIVISILMMLSFWMSPENSGKMATVCVSIVLLALFITMMGNILPAPTDHVPCLVLLYSWSMVAGVLIILTSTLVIYLTRYTHKNPPPSLLSLIITHPITQNIMLLPKATTEPGKSYNPLEETTEVNESCPEISTRIVSPNLQEIQQYWIVWPLLLIALHSLHIQYS</sequence>
<dbReference type="InterPro" id="IPR038050">
    <property type="entry name" value="Neuro_actylchol_rec"/>
</dbReference>
<keyword evidence="8" id="KW-1185">Reference proteome</keyword>
<keyword evidence="3" id="KW-0732">Signal</keyword>
<comment type="subcellular location">
    <subcellularLocation>
        <location evidence="1">Membrane</location>
        <topology evidence="1">Multi-pass membrane protein</topology>
    </subcellularLocation>
</comment>
<evidence type="ECO:0000259" key="5">
    <source>
        <dbReference type="Pfam" id="PF02932"/>
    </source>
</evidence>
<dbReference type="PANTHER" id="PTHR36695">
    <property type="entry name" value="AGAP008648-PA"/>
    <property type="match status" value="1"/>
</dbReference>
<dbReference type="Pfam" id="PF12248">
    <property type="entry name" value="Methyltransf_FA"/>
    <property type="match status" value="1"/>
</dbReference>
<keyword evidence="2" id="KW-0472">Membrane</keyword>